<dbReference type="OrthoDB" id="8221452at2"/>
<keyword evidence="2" id="KW-0812">Transmembrane</keyword>
<dbReference type="PANTHER" id="PTHR43317">
    <property type="entry name" value="THERMOSPERMINE SYNTHASE ACAULIS5"/>
    <property type="match status" value="1"/>
</dbReference>
<feature type="transmembrane region" description="Helical" evidence="2">
    <location>
        <begin position="194"/>
        <end position="215"/>
    </location>
</feature>
<keyword evidence="2" id="KW-0472">Membrane</keyword>
<dbReference type="STRING" id="388408.LAX5112_00389"/>
<dbReference type="InterPro" id="IPR029063">
    <property type="entry name" value="SAM-dependent_MTases_sf"/>
</dbReference>
<dbReference type="RefSeq" id="WP_055670366.1">
    <property type="nucleotide sequence ID" value="NZ_CXWD01000002.1"/>
</dbReference>
<feature type="transmembrane region" description="Helical" evidence="2">
    <location>
        <begin position="443"/>
        <end position="459"/>
    </location>
</feature>
<organism evidence="3 4">
    <name type="scientific">Roseibium alexandrii</name>
    <dbReference type="NCBI Taxonomy" id="388408"/>
    <lineage>
        <taxon>Bacteria</taxon>
        <taxon>Pseudomonadati</taxon>
        <taxon>Pseudomonadota</taxon>
        <taxon>Alphaproteobacteria</taxon>
        <taxon>Hyphomicrobiales</taxon>
        <taxon>Stappiaceae</taxon>
        <taxon>Roseibium</taxon>
    </lineage>
</organism>
<dbReference type="GO" id="GO:0006596">
    <property type="term" value="P:polyamine biosynthetic process"/>
    <property type="evidence" value="ECO:0007669"/>
    <property type="project" value="UniProtKB-KW"/>
</dbReference>
<evidence type="ECO:0000256" key="2">
    <source>
        <dbReference type="SAM" id="Phobius"/>
    </source>
</evidence>
<dbReference type="PANTHER" id="PTHR43317:SF1">
    <property type="entry name" value="THERMOSPERMINE SYNTHASE ACAULIS5"/>
    <property type="match status" value="1"/>
</dbReference>
<evidence type="ECO:0000256" key="1">
    <source>
        <dbReference type="ARBA" id="ARBA00023115"/>
    </source>
</evidence>
<feature type="transmembrane region" description="Helical" evidence="2">
    <location>
        <begin position="303"/>
        <end position="321"/>
    </location>
</feature>
<dbReference type="Gene3D" id="3.40.50.150">
    <property type="entry name" value="Vaccinia Virus protein VP39"/>
    <property type="match status" value="1"/>
</dbReference>
<feature type="transmembrane region" description="Helical" evidence="2">
    <location>
        <begin position="247"/>
        <end position="269"/>
    </location>
</feature>
<dbReference type="NCBIfam" id="NF037959">
    <property type="entry name" value="MFS_SpdSyn"/>
    <property type="match status" value="1"/>
</dbReference>
<feature type="transmembrane region" description="Helical" evidence="2">
    <location>
        <begin position="327"/>
        <end position="350"/>
    </location>
</feature>
<keyword evidence="2" id="KW-1133">Transmembrane helix</keyword>
<feature type="transmembrane region" description="Helical" evidence="2">
    <location>
        <begin position="362"/>
        <end position="381"/>
    </location>
</feature>
<dbReference type="Proteomes" id="UP000053235">
    <property type="component" value="Unassembled WGS sequence"/>
</dbReference>
<protein>
    <submittedName>
        <fullName evidence="3">Spermidine synthase</fullName>
    </submittedName>
</protein>
<proteinExistence type="predicted"/>
<feature type="transmembrane region" description="Helical" evidence="2">
    <location>
        <begin position="56"/>
        <end position="76"/>
    </location>
</feature>
<reference evidence="4" key="1">
    <citation type="submission" date="2015-07" db="EMBL/GenBank/DDBJ databases">
        <authorList>
            <person name="Rodrigo-Torres Lidia"/>
            <person name="Arahal R.David."/>
        </authorList>
    </citation>
    <scope>NUCLEOTIDE SEQUENCE [LARGE SCALE GENOMIC DNA]</scope>
    <source>
        <strain evidence="4">CECT 5112</strain>
    </source>
</reference>
<evidence type="ECO:0000313" key="4">
    <source>
        <dbReference type="Proteomes" id="UP000053235"/>
    </source>
</evidence>
<keyword evidence="1" id="KW-0620">Polyamine biosynthesis</keyword>
<feature type="transmembrane region" description="Helical" evidence="2">
    <location>
        <begin position="88"/>
        <end position="110"/>
    </location>
</feature>
<dbReference type="AlphaFoldDB" id="A0A0M6ZR79"/>
<feature type="transmembrane region" description="Helical" evidence="2">
    <location>
        <begin position="162"/>
        <end position="182"/>
    </location>
</feature>
<feature type="transmembrane region" description="Helical" evidence="2">
    <location>
        <begin position="275"/>
        <end position="291"/>
    </location>
</feature>
<feature type="transmembrane region" description="Helical" evidence="2">
    <location>
        <begin position="413"/>
        <end position="431"/>
    </location>
</feature>
<feature type="transmembrane region" description="Helical" evidence="2">
    <location>
        <begin position="466"/>
        <end position="485"/>
    </location>
</feature>
<dbReference type="EMBL" id="CXWD01000002">
    <property type="protein sequence ID" value="CTQ64752.1"/>
    <property type="molecule type" value="Genomic_DNA"/>
</dbReference>
<keyword evidence="4" id="KW-1185">Reference proteome</keyword>
<feature type="transmembrane region" description="Helical" evidence="2">
    <location>
        <begin position="122"/>
        <end position="150"/>
    </location>
</feature>
<evidence type="ECO:0000313" key="3">
    <source>
        <dbReference type="EMBL" id="CTQ64752.1"/>
    </source>
</evidence>
<feature type="transmembrane region" description="Helical" evidence="2">
    <location>
        <begin position="387"/>
        <end position="404"/>
    </location>
</feature>
<name>A0A0M6ZR79_9HYPH</name>
<feature type="transmembrane region" description="Helical" evidence="2">
    <location>
        <begin position="20"/>
        <end position="44"/>
    </location>
</feature>
<accession>A0A0M6ZR79</accession>
<dbReference type="SUPFAM" id="SSF53335">
    <property type="entry name" value="S-adenosyl-L-methionine-dependent methyltransferases"/>
    <property type="match status" value="1"/>
</dbReference>
<sequence length="768" mass="84191">MSLQFDRFSDENSSKKHTPLIVLPIFAVTLFVSALLLFAIQPYFSKLVLPKLGGSPGVWSVAMIFFQSVLLLGYAYAHLLTRFAGIQYAVAIHGLVLAAAFLFLPLGIANGWETPPETGQEFWLIGLFGVSIGVPFFAVAANAPLLQAWFSKSGHPHAEDPYFLYGASNIGSFFSLYIYILLIEPNFTLSNQAILWTGGYTILLVGILLCSSYLLPRLNPASMAFLSLPEQANHRQPLENLTVAQKAFIVGIAAIPSGLTVAVTAFISIDLASAPFLWVIPLSLFLLTFVLSFRQSPPISLKFLSNVFPWVLIIATFVIFFTPTSNIVGSLILILLCFFLAALFCHTLLYSRRPDARQLTSFYFWMSLGGVIGGVFAGLIAPRVFDWVAEFPLLMLAVIFLLPYKRKTSVKSLLMGLVIGIGLAALLSFALQSEFSSTLLKRSHVLVLLIGMVTIAAFVQLRSQSAALSLLIAAIPLAITSLHLGNNMYSERSFFGVIKVNSSSDGQHRLMLHGTTVHGVTHESAFTPDVGQGAPEALSYYHQSGEMAEVLRAARENSGGQINRGAIVGLGTGSFLCHSKPKESWTFFEIDKAVIDIASNPSYFRFITDCAPDARQVLGDARLTLAYEPDRHFDFMLVDAFSSDSIPVHLMTLEALNIYFSKLAPNGLLAMHISNRHLELESILAAIAEQEGLAIRSAQFERDKTERARKIFPAKTVVLAKTDEQLGPLSSDPRWKKVASGGTLPWTDDYSDIIGAILRHQLRNQDPS</sequence>
<gene>
    <name evidence="3" type="ORF">LAX5112_00389</name>
</gene>